<evidence type="ECO:0000313" key="2">
    <source>
        <dbReference type="EMBL" id="MBY25077.1"/>
    </source>
</evidence>
<keyword evidence="1" id="KW-1133">Transmembrane helix</keyword>
<accession>A0A2S2P6J5</accession>
<feature type="transmembrane region" description="Helical" evidence="1">
    <location>
        <begin position="129"/>
        <end position="147"/>
    </location>
</feature>
<keyword evidence="1" id="KW-0812">Transmembrane</keyword>
<name>A0A2S2P6J5_SCHGA</name>
<feature type="transmembrane region" description="Helical" evidence="1">
    <location>
        <begin position="99"/>
        <end position="123"/>
    </location>
</feature>
<reference evidence="2" key="1">
    <citation type="submission" date="2018-04" db="EMBL/GenBank/DDBJ databases">
        <title>Transcriptome of Schizaphis graminum biotype I.</title>
        <authorList>
            <person name="Scully E.D."/>
            <person name="Geib S.M."/>
            <person name="Palmer N.A."/>
            <person name="Koch K."/>
            <person name="Bradshaw J."/>
            <person name="Heng-Moss T."/>
            <person name="Sarath G."/>
        </authorList>
    </citation>
    <scope>NUCLEOTIDE SEQUENCE</scope>
</reference>
<protein>
    <submittedName>
        <fullName evidence="2">Uncharacterized protein</fullName>
    </submittedName>
</protein>
<dbReference type="AlphaFoldDB" id="A0A2S2P6J5"/>
<evidence type="ECO:0000256" key="1">
    <source>
        <dbReference type="SAM" id="Phobius"/>
    </source>
</evidence>
<proteinExistence type="predicted"/>
<gene>
    <name evidence="2" type="ORF">g.105984</name>
</gene>
<organism evidence="2">
    <name type="scientific">Schizaphis graminum</name>
    <name type="common">Green bug aphid</name>
    <dbReference type="NCBI Taxonomy" id="13262"/>
    <lineage>
        <taxon>Eukaryota</taxon>
        <taxon>Metazoa</taxon>
        <taxon>Ecdysozoa</taxon>
        <taxon>Arthropoda</taxon>
        <taxon>Hexapoda</taxon>
        <taxon>Insecta</taxon>
        <taxon>Pterygota</taxon>
        <taxon>Neoptera</taxon>
        <taxon>Paraneoptera</taxon>
        <taxon>Hemiptera</taxon>
        <taxon>Sternorrhyncha</taxon>
        <taxon>Aphidomorpha</taxon>
        <taxon>Aphidoidea</taxon>
        <taxon>Aphididae</taxon>
        <taxon>Aphidini</taxon>
        <taxon>Schizaphis</taxon>
    </lineage>
</organism>
<dbReference type="EMBL" id="GGMR01012458">
    <property type="protein sequence ID" value="MBY25077.1"/>
    <property type="molecule type" value="Transcribed_RNA"/>
</dbReference>
<feature type="transmembrane region" description="Helical" evidence="1">
    <location>
        <begin position="6"/>
        <end position="26"/>
    </location>
</feature>
<keyword evidence="1" id="KW-0472">Membrane</keyword>
<sequence length="211" mass="23224">MCFRTIMALKLICVATFAIVIPLSAFNHSVAKKESDFDNIWETAIKQEEFDGMPLPENSDVPTVTQITPAIVKIGQRYGVPYTQILEKKKHSPGKKDDFMEHVVGASLMSGGTLLSLGALALVVMASKALLFAFGAIMLTCLSSGWMTGWHKSGYKAGTVYEVVAKPQITHGHSYSSEVHHEPYAAAYPQQQQQQQQSIGEYYSGYPIQPH</sequence>